<dbReference type="CDD" id="cd16018">
    <property type="entry name" value="Enpp"/>
    <property type="match status" value="1"/>
</dbReference>
<gene>
    <name evidence="2" type="ORF">GGR46_003985</name>
</gene>
<dbReference type="Pfam" id="PF01663">
    <property type="entry name" value="Phosphodiest"/>
    <property type="match status" value="1"/>
</dbReference>
<sequence length="418" mass="44166">MKSPFFLLLPALLALPIPAGAQRASGPGARQPVLMISIDGLMPEAVLQADAHGLKIPVLRGILERGSYAQEVVNVNPTVTNPNHVTLVTGVLPREHGIHNNRPFAPLERAPATYRLYSQIGASTLWGAAKQAGLTTGSIFWPVTDKAGDIDFNITRGADEDEAAIARDAAAMIAEHRPQFLTVHFVSLDHRAHEAGPFSAEANAALERIDAAIGMLIEAERRAHPGAVVAIVSDHGFAPASRQVHLNVAFADAGLLTLGGGSEPAVASWRATAWYVGAMAMIVVRDPRDHEAVQRIRALLDKLAADPANGIEGIHDRADIAGLGLPPVDFVVGFKPGYRMGTALTGPLRTPFKGGAHGAFSTRTLRPDMHSAFLISGPGVAEGRNLGTIDIRQIAPTLALKLGVVLPAAKMPPLNLKN</sequence>
<dbReference type="AlphaFoldDB" id="A0A7W6JVP4"/>
<evidence type="ECO:0000256" key="1">
    <source>
        <dbReference type="SAM" id="SignalP"/>
    </source>
</evidence>
<name>A0A7W6JVP4_9SPHN</name>
<keyword evidence="1" id="KW-0732">Signal</keyword>
<feature type="chain" id="PRO_5030702194" evidence="1">
    <location>
        <begin position="22"/>
        <end position="418"/>
    </location>
</feature>
<organism evidence="2 3">
    <name type="scientific">Sphingomonas kyeonggiensis</name>
    <dbReference type="NCBI Taxonomy" id="1268553"/>
    <lineage>
        <taxon>Bacteria</taxon>
        <taxon>Pseudomonadati</taxon>
        <taxon>Pseudomonadota</taxon>
        <taxon>Alphaproteobacteria</taxon>
        <taxon>Sphingomonadales</taxon>
        <taxon>Sphingomonadaceae</taxon>
        <taxon>Sphingomonas</taxon>
    </lineage>
</organism>
<dbReference type="RefSeq" id="WP_183999708.1">
    <property type="nucleotide sequence ID" value="NZ_JACIEH010000003.1"/>
</dbReference>
<dbReference type="EMBL" id="JACIEH010000003">
    <property type="protein sequence ID" value="MBB4100413.1"/>
    <property type="molecule type" value="Genomic_DNA"/>
</dbReference>
<dbReference type="InterPro" id="IPR017850">
    <property type="entry name" value="Alkaline_phosphatase_core_sf"/>
</dbReference>
<proteinExistence type="predicted"/>
<dbReference type="PANTHER" id="PTHR10151">
    <property type="entry name" value="ECTONUCLEOTIDE PYROPHOSPHATASE/PHOSPHODIESTERASE"/>
    <property type="match status" value="1"/>
</dbReference>
<reference evidence="2 3" key="1">
    <citation type="submission" date="2020-08" db="EMBL/GenBank/DDBJ databases">
        <title>Genomic Encyclopedia of Type Strains, Phase IV (KMG-IV): sequencing the most valuable type-strain genomes for metagenomic binning, comparative biology and taxonomic classification.</title>
        <authorList>
            <person name="Goeker M."/>
        </authorList>
    </citation>
    <scope>NUCLEOTIDE SEQUENCE [LARGE SCALE GENOMIC DNA]</scope>
    <source>
        <strain evidence="2 3">DSM 101806</strain>
    </source>
</reference>
<dbReference type="GO" id="GO:0016787">
    <property type="term" value="F:hydrolase activity"/>
    <property type="evidence" value="ECO:0007669"/>
    <property type="project" value="UniProtKB-ARBA"/>
</dbReference>
<dbReference type="Proteomes" id="UP000557392">
    <property type="component" value="Unassembled WGS sequence"/>
</dbReference>
<dbReference type="SUPFAM" id="SSF53649">
    <property type="entry name" value="Alkaline phosphatase-like"/>
    <property type="match status" value="1"/>
</dbReference>
<dbReference type="InterPro" id="IPR002591">
    <property type="entry name" value="Phosphodiest/P_Trfase"/>
</dbReference>
<comment type="caution">
    <text evidence="2">The sequence shown here is derived from an EMBL/GenBank/DDBJ whole genome shotgun (WGS) entry which is preliminary data.</text>
</comment>
<evidence type="ECO:0000313" key="3">
    <source>
        <dbReference type="Proteomes" id="UP000557392"/>
    </source>
</evidence>
<dbReference type="Gene3D" id="3.40.720.10">
    <property type="entry name" value="Alkaline Phosphatase, subunit A"/>
    <property type="match status" value="1"/>
</dbReference>
<dbReference type="PANTHER" id="PTHR10151:SF120">
    <property type="entry name" value="BIS(5'-ADENOSYL)-TRIPHOSPHATASE"/>
    <property type="match status" value="1"/>
</dbReference>
<keyword evidence="3" id="KW-1185">Reference proteome</keyword>
<evidence type="ECO:0000313" key="2">
    <source>
        <dbReference type="EMBL" id="MBB4100413.1"/>
    </source>
</evidence>
<feature type="signal peptide" evidence="1">
    <location>
        <begin position="1"/>
        <end position="21"/>
    </location>
</feature>
<protein>
    <submittedName>
        <fullName evidence="2">Putative AlkP superfamily pyrophosphatase or phosphodiesterase</fullName>
    </submittedName>
</protein>
<accession>A0A7W6JVP4</accession>